<dbReference type="EMBL" id="CYZD01000019">
    <property type="protein sequence ID" value="CUO68496.1"/>
    <property type="molecule type" value="Genomic_DNA"/>
</dbReference>
<evidence type="ECO:0000313" key="2">
    <source>
        <dbReference type="EMBL" id="CUO68496.1"/>
    </source>
</evidence>
<dbReference type="RefSeq" id="WP_005427335.1">
    <property type="nucleotide sequence ID" value="NZ_CYZD01000019.1"/>
</dbReference>
<accession>A0A174H584</accession>
<name>A0A174H584_9FIRM</name>
<organism evidence="2 3">
    <name type="scientific">Blautia obeum</name>
    <dbReference type="NCBI Taxonomy" id="40520"/>
    <lineage>
        <taxon>Bacteria</taxon>
        <taxon>Bacillati</taxon>
        <taxon>Bacillota</taxon>
        <taxon>Clostridia</taxon>
        <taxon>Lachnospirales</taxon>
        <taxon>Lachnospiraceae</taxon>
        <taxon>Blautia</taxon>
    </lineage>
</organism>
<dbReference type="InterPro" id="IPR025272">
    <property type="entry name" value="SocA_Panacea"/>
</dbReference>
<reference evidence="2 3" key="1">
    <citation type="submission" date="2015-09" db="EMBL/GenBank/DDBJ databases">
        <authorList>
            <consortium name="Pathogen Informatics"/>
        </authorList>
    </citation>
    <scope>NUCLEOTIDE SEQUENCE [LARGE SCALE GENOMIC DNA]</scope>
    <source>
        <strain evidence="2 3">2789STDY5608837</strain>
    </source>
</reference>
<protein>
    <submittedName>
        <fullName evidence="2">Uncharacterized phage-associated protein</fullName>
    </submittedName>
</protein>
<dbReference type="GeneID" id="79804669"/>
<proteinExistence type="predicted"/>
<evidence type="ECO:0000259" key="1">
    <source>
        <dbReference type="Pfam" id="PF13274"/>
    </source>
</evidence>
<sequence>MVTALNVANNVLERGFSEDIDITPMKLQKLVYLIYKKYYQDTDKILFQDRFEVWKYGPVVRSIYDEFKEFGGNAIKRYSKEKNGSVLIVNEKKAADFRECINAIWDKYKLYDGIPLSAMTHKKGTAWYKAAKRQEPYLSIADIKEEEVFVSA</sequence>
<dbReference type="AlphaFoldDB" id="A0A174H584"/>
<evidence type="ECO:0000313" key="3">
    <source>
        <dbReference type="Proteomes" id="UP000095409"/>
    </source>
</evidence>
<dbReference type="Proteomes" id="UP000095409">
    <property type="component" value="Unassembled WGS sequence"/>
</dbReference>
<gene>
    <name evidence="2" type="ORF">ERS852394_02755</name>
</gene>
<dbReference type="Pfam" id="PF13274">
    <property type="entry name" value="SocA_Panacea"/>
    <property type="match status" value="1"/>
</dbReference>
<feature type="domain" description="Antitoxin SocA-like Panacea" evidence="1">
    <location>
        <begin position="27"/>
        <end position="127"/>
    </location>
</feature>